<dbReference type="NCBIfam" id="TIGR02027">
    <property type="entry name" value="rpoA"/>
    <property type="match status" value="1"/>
</dbReference>
<dbReference type="GeneID" id="82202101"/>
<gene>
    <name evidence="11" type="primary">rpoA</name>
    <name evidence="13" type="ORF">BO222_02470</name>
</gene>
<evidence type="ECO:0000256" key="7">
    <source>
        <dbReference type="ARBA" id="ARBA00023163"/>
    </source>
</evidence>
<feature type="region of interest" description="Alpha C-terminal domain (alpha-CTD)" evidence="11">
    <location>
        <begin position="251"/>
        <end position="317"/>
    </location>
</feature>
<name>A0A1U7NI65_9FIRM</name>
<evidence type="ECO:0000256" key="11">
    <source>
        <dbReference type="HAMAP-Rule" id="MF_00059"/>
    </source>
</evidence>
<reference evidence="13 14" key="1">
    <citation type="submission" date="2016-11" db="EMBL/GenBank/DDBJ databases">
        <title>Description of two novel members of the family Erysipelotrichaceae: Ileibacterium lipovorans gen. nov., sp. nov. and Dubosiella newyorkensis, gen. nov., sp. nov.</title>
        <authorList>
            <person name="Cox L.M."/>
            <person name="Sohn J."/>
            <person name="Tyrrell K.L."/>
            <person name="Citron D.M."/>
            <person name="Lawson P.A."/>
            <person name="Patel N.B."/>
            <person name="Iizumi T."/>
            <person name="Perez-Perez G.I."/>
            <person name="Goldstein E.J."/>
            <person name="Blaser M.J."/>
        </authorList>
    </citation>
    <scope>NUCLEOTIDE SEQUENCE [LARGE SCALE GENOMIC DNA]</scope>
    <source>
        <strain evidence="13 14">NYU-BL-A3</strain>
    </source>
</reference>
<dbReference type="GO" id="GO:0000428">
    <property type="term" value="C:DNA-directed RNA polymerase complex"/>
    <property type="evidence" value="ECO:0007669"/>
    <property type="project" value="UniProtKB-KW"/>
</dbReference>
<dbReference type="EC" id="2.7.7.6" evidence="2 11"/>
<dbReference type="CDD" id="cd06928">
    <property type="entry name" value="RNAP_alpha_NTD"/>
    <property type="match status" value="1"/>
</dbReference>
<evidence type="ECO:0000256" key="4">
    <source>
        <dbReference type="ARBA" id="ARBA00022478"/>
    </source>
</evidence>
<accession>A0A1U7NI65</accession>
<comment type="domain">
    <text evidence="11">The N-terminal domain is essential for RNAP assembly and basal transcription, whereas the C-terminal domain is involved in interaction with transcriptional regulators and with upstream promoter elements.</text>
</comment>
<organism evidence="13 14">
    <name type="scientific">Ileibacterium valens</name>
    <dbReference type="NCBI Taxonomy" id="1862668"/>
    <lineage>
        <taxon>Bacteria</taxon>
        <taxon>Bacillati</taxon>
        <taxon>Bacillota</taxon>
        <taxon>Erysipelotrichia</taxon>
        <taxon>Erysipelotrichales</taxon>
        <taxon>Erysipelotrichaceae</taxon>
        <taxon>Ileibacterium</taxon>
    </lineage>
</organism>
<dbReference type="GO" id="GO:0003677">
    <property type="term" value="F:DNA binding"/>
    <property type="evidence" value="ECO:0007669"/>
    <property type="project" value="UniProtKB-UniRule"/>
</dbReference>
<dbReference type="InterPro" id="IPR011262">
    <property type="entry name" value="DNA-dir_RNA_pol_insert"/>
</dbReference>
<dbReference type="Pfam" id="PF01000">
    <property type="entry name" value="RNA_pol_A_bac"/>
    <property type="match status" value="1"/>
</dbReference>
<evidence type="ECO:0000256" key="8">
    <source>
        <dbReference type="ARBA" id="ARBA00032524"/>
    </source>
</evidence>
<evidence type="ECO:0000256" key="3">
    <source>
        <dbReference type="ARBA" id="ARBA00015972"/>
    </source>
</evidence>
<dbReference type="InterPro" id="IPR036603">
    <property type="entry name" value="RBP11-like"/>
</dbReference>
<dbReference type="InterPro" id="IPR011773">
    <property type="entry name" value="DNA-dir_RpoA"/>
</dbReference>
<dbReference type="OrthoDB" id="9805706at2"/>
<dbReference type="GO" id="GO:0003899">
    <property type="term" value="F:DNA-directed RNA polymerase activity"/>
    <property type="evidence" value="ECO:0007669"/>
    <property type="project" value="UniProtKB-UniRule"/>
</dbReference>
<dbReference type="GO" id="GO:0046983">
    <property type="term" value="F:protein dimerization activity"/>
    <property type="evidence" value="ECO:0007669"/>
    <property type="project" value="InterPro"/>
</dbReference>
<comment type="function">
    <text evidence="11">DNA-dependent RNA polymerase catalyzes the transcription of DNA into RNA using the four ribonucleoside triphosphates as substrates.</text>
</comment>
<keyword evidence="14" id="KW-1185">Reference proteome</keyword>
<keyword evidence="7 11" id="KW-0804">Transcription</keyword>
<keyword evidence="4 11" id="KW-0240">DNA-directed RNA polymerase</keyword>
<dbReference type="SUPFAM" id="SSF47789">
    <property type="entry name" value="C-terminal domain of RNA polymerase alpha subunit"/>
    <property type="match status" value="1"/>
</dbReference>
<comment type="catalytic activity">
    <reaction evidence="10 11">
        <text>RNA(n) + a ribonucleoside 5'-triphosphate = RNA(n+1) + diphosphate</text>
        <dbReference type="Rhea" id="RHEA:21248"/>
        <dbReference type="Rhea" id="RHEA-COMP:14527"/>
        <dbReference type="Rhea" id="RHEA-COMP:17342"/>
        <dbReference type="ChEBI" id="CHEBI:33019"/>
        <dbReference type="ChEBI" id="CHEBI:61557"/>
        <dbReference type="ChEBI" id="CHEBI:140395"/>
        <dbReference type="EC" id="2.7.7.6"/>
    </reaction>
</comment>
<dbReference type="Gene3D" id="3.30.1360.10">
    <property type="entry name" value="RNA polymerase, RBP11-like subunit"/>
    <property type="match status" value="1"/>
</dbReference>
<dbReference type="Pfam" id="PF03118">
    <property type="entry name" value="RNA_pol_A_CTD"/>
    <property type="match status" value="1"/>
</dbReference>
<dbReference type="GO" id="GO:0006351">
    <property type="term" value="P:DNA-templated transcription"/>
    <property type="evidence" value="ECO:0007669"/>
    <property type="project" value="UniProtKB-UniRule"/>
</dbReference>
<dbReference type="HAMAP" id="MF_00059">
    <property type="entry name" value="RNApol_bact_RpoA"/>
    <property type="match status" value="1"/>
</dbReference>
<dbReference type="SMART" id="SM00662">
    <property type="entry name" value="RPOLD"/>
    <property type="match status" value="1"/>
</dbReference>
<dbReference type="RefSeq" id="WP_075818087.1">
    <property type="nucleotide sequence ID" value="NZ_CAOUMU010000017.1"/>
</dbReference>
<evidence type="ECO:0000256" key="2">
    <source>
        <dbReference type="ARBA" id="ARBA00012418"/>
    </source>
</evidence>
<dbReference type="Gene3D" id="1.10.150.20">
    <property type="entry name" value="5' to 3' exonuclease, C-terminal subdomain"/>
    <property type="match status" value="1"/>
</dbReference>
<protein>
    <recommendedName>
        <fullName evidence="3 11">DNA-directed RNA polymerase subunit alpha</fullName>
        <shortName evidence="11">RNAP subunit alpha</shortName>
        <ecNumber evidence="2 11">2.7.7.6</ecNumber>
    </recommendedName>
    <alternativeName>
        <fullName evidence="9 11">RNA polymerase subunit alpha</fullName>
    </alternativeName>
    <alternativeName>
        <fullName evidence="8 11">Transcriptase subunit alpha</fullName>
    </alternativeName>
</protein>
<evidence type="ECO:0000256" key="1">
    <source>
        <dbReference type="ARBA" id="ARBA00007123"/>
    </source>
</evidence>
<keyword evidence="6 11" id="KW-0548">Nucleotidyltransferase</keyword>
<dbReference type="EMBL" id="MPJW01000071">
    <property type="protein sequence ID" value="OLU41904.1"/>
    <property type="molecule type" value="Genomic_DNA"/>
</dbReference>
<comment type="subunit">
    <text evidence="11">Homodimer. The RNAP catalytic core consists of 2 alpha, 1 beta, 1 beta' and 1 omega subunit. When a sigma factor is associated with the core the holoenzyme is formed, which can initiate transcription.</text>
</comment>
<evidence type="ECO:0000256" key="10">
    <source>
        <dbReference type="ARBA" id="ARBA00048552"/>
    </source>
</evidence>
<dbReference type="InterPro" id="IPR011260">
    <property type="entry name" value="RNAP_asu_C"/>
</dbReference>
<dbReference type="GO" id="GO:0005737">
    <property type="term" value="C:cytoplasm"/>
    <property type="evidence" value="ECO:0007669"/>
    <property type="project" value="UniProtKB-ARBA"/>
</dbReference>
<dbReference type="SUPFAM" id="SSF55257">
    <property type="entry name" value="RBP11-like subunits of RNA polymerase"/>
    <property type="match status" value="1"/>
</dbReference>
<comment type="caution">
    <text evidence="13">The sequence shown here is derived from an EMBL/GenBank/DDBJ whole genome shotgun (WGS) entry which is preliminary data.</text>
</comment>
<dbReference type="AlphaFoldDB" id="A0A1U7NI65"/>
<evidence type="ECO:0000256" key="9">
    <source>
        <dbReference type="ARBA" id="ARBA00033070"/>
    </source>
</evidence>
<comment type="similarity">
    <text evidence="1 11">Belongs to the RNA polymerase alpha chain family.</text>
</comment>
<proteinExistence type="inferred from homology"/>
<dbReference type="NCBIfam" id="NF003519">
    <property type="entry name" value="PRK05182.2-5"/>
    <property type="match status" value="1"/>
</dbReference>
<sequence>MHEFERASFHQESVDEEKNQGKFLFEPLERGFGITVGNAICRTLLSNLAGMAVVGVQAEGLDPNSPVFNAIEEDVVRLSLNAKGLRLSGETDQLETLKIEKAGPAVITAADIICPEHIDVADPDQVICHLKEGQSLNMKLFAASGTGYKSAADVKAEYELPEDTVVLDATFTPIRNAEYLSEPARLGQDIKYDKVHIDVTTNGTLTPLSAISQAAKILVQALDVIVPLADLNLEESFTVQQPLPEDSGKSSTMLIEDLDLSVRSYNCLKRAGIQTVEELTQKTEEEMMHVKNLGKKSLQEVKEKMYQLGLTFKNSYE</sequence>
<evidence type="ECO:0000313" key="13">
    <source>
        <dbReference type="EMBL" id="OLU41904.1"/>
    </source>
</evidence>
<feature type="domain" description="DNA-directed RNA polymerase RpoA/D/Rpb3-type" evidence="12">
    <location>
        <begin position="20"/>
        <end position="228"/>
    </location>
</feature>
<evidence type="ECO:0000259" key="12">
    <source>
        <dbReference type="SMART" id="SM00662"/>
    </source>
</evidence>
<dbReference type="Pfam" id="PF01193">
    <property type="entry name" value="RNA_pol_L"/>
    <property type="match status" value="1"/>
</dbReference>
<dbReference type="InterPro" id="IPR011263">
    <property type="entry name" value="DNA-dir_RNA_pol_RpoA/D/Rpb3"/>
</dbReference>
<dbReference type="Proteomes" id="UP000186341">
    <property type="component" value="Unassembled WGS sequence"/>
</dbReference>
<feature type="region of interest" description="Alpha N-terminal domain (alpha-NTD)" evidence="11">
    <location>
        <begin position="1"/>
        <end position="232"/>
    </location>
</feature>
<dbReference type="SUPFAM" id="SSF56553">
    <property type="entry name" value="Insert subdomain of RNA polymerase alpha subunit"/>
    <property type="match status" value="1"/>
</dbReference>
<dbReference type="Gene3D" id="2.170.120.12">
    <property type="entry name" value="DNA-directed RNA polymerase, insert domain"/>
    <property type="match status" value="1"/>
</dbReference>
<evidence type="ECO:0000256" key="5">
    <source>
        <dbReference type="ARBA" id="ARBA00022679"/>
    </source>
</evidence>
<keyword evidence="5 11" id="KW-0808">Transferase</keyword>
<evidence type="ECO:0000313" key="14">
    <source>
        <dbReference type="Proteomes" id="UP000186341"/>
    </source>
</evidence>
<evidence type="ECO:0000256" key="6">
    <source>
        <dbReference type="ARBA" id="ARBA00022695"/>
    </source>
</evidence>
<dbReference type="InterPro" id="IPR036643">
    <property type="entry name" value="RNApol_insert_sf"/>
</dbReference>